<dbReference type="InterPro" id="IPR013320">
    <property type="entry name" value="ConA-like_dom_sf"/>
</dbReference>
<feature type="transmembrane region" description="Helical" evidence="3">
    <location>
        <begin position="297"/>
        <end position="314"/>
    </location>
</feature>
<evidence type="ECO:0000256" key="3">
    <source>
        <dbReference type="SAM" id="Phobius"/>
    </source>
</evidence>
<dbReference type="SUPFAM" id="SSF49899">
    <property type="entry name" value="Concanavalin A-like lectins/glucanases"/>
    <property type="match status" value="1"/>
</dbReference>
<protein>
    <submittedName>
        <fullName evidence="5">Uncharacterized protein</fullName>
    </submittedName>
</protein>
<dbReference type="Pfam" id="PF01670">
    <property type="entry name" value="Glyco_hydro_12"/>
    <property type="match status" value="1"/>
</dbReference>
<dbReference type="InterPro" id="IPR013319">
    <property type="entry name" value="GH11/12"/>
</dbReference>
<name>A0A2H1GBM7_ZYMTR</name>
<keyword evidence="2" id="KW-0378">Hydrolase</keyword>
<keyword evidence="3" id="KW-1133">Transmembrane helix</keyword>
<feature type="chain" id="PRO_5013594487" evidence="4">
    <location>
        <begin position="19"/>
        <end position="315"/>
    </location>
</feature>
<dbReference type="Proteomes" id="UP000245764">
    <property type="component" value="Chromosome 4"/>
</dbReference>
<keyword evidence="2" id="KW-0119">Carbohydrate metabolism</keyword>
<evidence type="ECO:0000313" key="5">
    <source>
        <dbReference type="EMBL" id="SMR50953.1"/>
    </source>
</evidence>
<dbReference type="Gene3D" id="2.60.120.180">
    <property type="match status" value="1"/>
</dbReference>
<sequence length="315" mass="35147">MLLALAFCSLLLLEKANAINELCGQYETYYQYPYIWNKNAWNKDDTGFSCTYVSQQPNASSNAWFALWRWSGDPSVKGYPNVGFQSTILPLQLQDLRQMNISASWKLAYSNASNQSIDETDTAADVALDLFADEDREKSMQSTKQKYEIMIWYARWGNSSQPIGKLVKKKKKAVVAVLGDTSFQLYHGRNARRQTVYTWLANRTMSTIDMDYAPLLGVLVDRGLISKKVYLGSVMWGIETSYATQKMNFTVDSFGAGIRTSNQSTDAAGEIMSAPGDSNDDGPPVADLLSKGSHARVMMTGYPVLLAIIGLVFLY</sequence>
<organism evidence="5 6">
    <name type="scientific">Zymoseptoria tritici ST99CH_1E4</name>
    <dbReference type="NCBI Taxonomy" id="1276532"/>
    <lineage>
        <taxon>Eukaryota</taxon>
        <taxon>Fungi</taxon>
        <taxon>Dikarya</taxon>
        <taxon>Ascomycota</taxon>
        <taxon>Pezizomycotina</taxon>
        <taxon>Dothideomycetes</taxon>
        <taxon>Dothideomycetidae</taxon>
        <taxon>Mycosphaerellales</taxon>
        <taxon>Mycosphaerellaceae</taxon>
        <taxon>Zymoseptoria</taxon>
    </lineage>
</organism>
<accession>A0A2H1GBM7</accession>
<keyword evidence="2" id="KW-0624">Polysaccharide degradation</keyword>
<dbReference type="PANTHER" id="PTHR34002:SF11">
    <property type="entry name" value="CONCANAVALIN A-LIKE LECTIN_GLUCANASE"/>
    <property type="match status" value="1"/>
</dbReference>
<gene>
    <name evidence="5" type="ORF">ZT1E4_G5171</name>
</gene>
<dbReference type="GO" id="GO:0008810">
    <property type="term" value="F:cellulase activity"/>
    <property type="evidence" value="ECO:0007669"/>
    <property type="project" value="InterPro"/>
</dbReference>
<evidence type="ECO:0000313" key="6">
    <source>
        <dbReference type="Proteomes" id="UP000245764"/>
    </source>
</evidence>
<comment type="similarity">
    <text evidence="1 2">Belongs to the glycosyl hydrolase 12 (cellulase H) family.</text>
</comment>
<evidence type="ECO:0000256" key="2">
    <source>
        <dbReference type="RuleBase" id="RU361163"/>
    </source>
</evidence>
<dbReference type="GO" id="GO:0000272">
    <property type="term" value="P:polysaccharide catabolic process"/>
    <property type="evidence" value="ECO:0007669"/>
    <property type="project" value="UniProtKB-KW"/>
</dbReference>
<reference evidence="6" key="1">
    <citation type="submission" date="2017-05" db="EMBL/GenBank/DDBJ databases">
        <authorList>
            <person name="Song R."/>
            <person name="Chenine A.L."/>
            <person name="Ruprecht R.M."/>
        </authorList>
    </citation>
    <scope>NUCLEOTIDE SEQUENCE [LARGE SCALE GENOMIC DNA]</scope>
</reference>
<proteinExistence type="inferred from homology"/>
<evidence type="ECO:0000256" key="1">
    <source>
        <dbReference type="ARBA" id="ARBA00005519"/>
    </source>
</evidence>
<keyword evidence="3" id="KW-0472">Membrane</keyword>
<keyword evidence="4" id="KW-0732">Signal</keyword>
<keyword evidence="2" id="KW-0326">Glycosidase</keyword>
<dbReference type="AlphaFoldDB" id="A0A2H1GBM7"/>
<keyword evidence="3" id="KW-0812">Transmembrane</keyword>
<evidence type="ECO:0000256" key="4">
    <source>
        <dbReference type="SAM" id="SignalP"/>
    </source>
</evidence>
<feature type="signal peptide" evidence="4">
    <location>
        <begin position="1"/>
        <end position="18"/>
    </location>
</feature>
<dbReference type="InterPro" id="IPR002594">
    <property type="entry name" value="GH12"/>
</dbReference>
<dbReference type="EMBL" id="LT854256">
    <property type="protein sequence ID" value="SMR50953.1"/>
    <property type="molecule type" value="Genomic_DNA"/>
</dbReference>
<dbReference type="PANTHER" id="PTHR34002">
    <property type="entry name" value="BLR1656 PROTEIN"/>
    <property type="match status" value="1"/>
</dbReference>